<dbReference type="RefSeq" id="WP_045829748.1">
    <property type="nucleotide sequence ID" value="NZ_JZRB01000023.1"/>
</dbReference>
<accession>A0A0F3KSU5</accession>
<keyword evidence="1" id="KW-0677">Repeat</keyword>
<evidence type="ECO:0000313" key="6">
    <source>
        <dbReference type="Proteomes" id="UP000033651"/>
    </source>
</evidence>
<dbReference type="SUPFAM" id="SSF48452">
    <property type="entry name" value="TPR-like"/>
    <property type="match status" value="1"/>
</dbReference>
<keyword evidence="2 3" id="KW-0802">TPR repeat</keyword>
<dbReference type="PANTHER" id="PTHR44858:SF1">
    <property type="entry name" value="UDP-N-ACETYLGLUCOSAMINE--PEPTIDE N-ACETYLGLUCOSAMINYLTRANSFERASE SPINDLY-RELATED"/>
    <property type="match status" value="1"/>
</dbReference>
<dbReference type="GO" id="GO:0046813">
    <property type="term" value="P:receptor-mediated virion attachment to host cell"/>
    <property type="evidence" value="ECO:0007669"/>
    <property type="project" value="TreeGrafter"/>
</dbReference>
<feature type="region of interest" description="Disordered" evidence="4">
    <location>
        <begin position="150"/>
        <end position="173"/>
    </location>
</feature>
<dbReference type="PATRIC" id="fig|345309.4.peg.1662"/>
<protein>
    <submittedName>
        <fullName evidence="5">Uncharacterized protein</fullName>
    </submittedName>
</protein>
<evidence type="ECO:0000313" key="5">
    <source>
        <dbReference type="EMBL" id="KJV33174.1"/>
    </source>
</evidence>
<dbReference type="Gene3D" id="1.25.40.10">
    <property type="entry name" value="Tetratricopeptide repeat domain"/>
    <property type="match status" value="1"/>
</dbReference>
<dbReference type="Proteomes" id="UP000033651">
    <property type="component" value="Unassembled WGS sequence"/>
</dbReference>
<dbReference type="PROSITE" id="PS51257">
    <property type="entry name" value="PROKAR_LIPOPROTEIN"/>
    <property type="match status" value="1"/>
</dbReference>
<dbReference type="InterPro" id="IPR011990">
    <property type="entry name" value="TPR-like_helical_dom_sf"/>
</dbReference>
<organism evidence="5 6">
    <name type="scientific">Luteibacter yeojuensis</name>
    <dbReference type="NCBI Taxonomy" id="345309"/>
    <lineage>
        <taxon>Bacteria</taxon>
        <taxon>Pseudomonadati</taxon>
        <taxon>Pseudomonadota</taxon>
        <taxon>Gammaproteobacteria</taxon>
        <taxon>Lysobacterales</taxon>
        <taxon>Rhodanobacteraceae</taxon>
        <taxon>Luteibacter</taxon>
    </lineage>
</organism>
<evidence type="ECO:0000256" key="2">
    <source>
        <dbReference type="ARBA" id="ARBA00022803"/>
    </source>
</evidence>
<dbReference type="EMBL" id="JZRB01000023">
    <property type="protein sequence ID" value="KJV33174.1"/>
    <property type="molecule type" value="Genomic_DNA"/>
</dbReference>
<dbReference type="PANTHER" id="PTHR44858">
    <property type="entry name" value="TETRATRICOPEPTIDE REPEAT PROTEIN 6"/>
    <property type="match status" value="1"/>
</dbReference>
<evidence type="ECO:0000256" key="4">
    <source>
        <dbReference type="SAM" id="MobiDB-lite"/>
    </source>
</evidence>
<dbReference type="SMART" id="SM00028">
    <property type="entry name" value="TPR"/>
    <property type="match status" value="1"/>
</dbReference>
<dbReference type="InterPro" id="IPR050498">
    <property type="entry name" value="Ycf3"/>
</dbReference>
<dbReference type="InterPro" id="IPR019734">
    <property type="entry name" value="TPR_rpt"/>
</dbReference>
<evidence type="ECO:0000256" key="1">
    <source>
        <dbReference type="ARBA" id="ARBA00022737"/>
    </source>
</evidence>
<dbReference type="Pfam" id="PF13414">
    <property type="entry name" value="TPR_11"/>
    <property type="match status" value="1"/>
</dbReference>
<sequence>MLRVVSGWSVGAAAALLVGCAGHGTLPPPRPTVDVAKDAREARQAYAAGDMRHAADLYQAIVEAQPDDAGAWFHLGNARFRLQQPDEAVLAYGRAVQLRPDYPQAQYNLGVVRLKQAQAAMIASAQAGKPGDTLRRDSARIAQRLARVADDVGTRGKGDGGAPPFIVEPADDP</sequence>
<evidence type="ECO:0000256" key="3">
    <source>
        <dbReference type="PROSITE-ProRule" id="PRU00339"/>
    </source>
</evidence>
<gene>
    <name evidence="5" type="ORF">VI08_11580</name>
</gene>
<reference evidence="5 6" key="1">
    <citation type="submission" date="2015-03" db="EMBL/GenBank/DDBJ databases">
        <title>Draft genome sequence of Luteibacter yeojuensis strain SU11.</title>
        <authorList>
            <person name="Sulaiman J."/>
            <person name="Priya K."/>
            <person name="Chan K.-G."/>
        </authorList>
    </citation>
    <scope>NUCLEOTIDE SEQUENCE [LARGE SCALE GENOMIC DNA]</scope>
    <source>
        <strain evidence="5 6">SU11</strain>
    </source>
</reference>
<comment type="caution">
    <text evidence="5">The sequence shown here is derived from an EMBL/GenBank/DDBJ whole genome shotgun (WGS) entry which is preliminary data.</text>
</comment>
<keyword evidence="6" id="KW-1185">Reference proteome</keyword>
<proteinExistence type="predicted"/>
<dbReference type="GO" id="GO:0009279">
    <property type="term" value="C:cell outer membrane"/>
    <property type="evidence" value="ECO:0007669"/>
    <property type="project" value="TreeGrafter"/>
</dbReference>
<name>A0A0F3KSU5_9GAMM</name>
<dbReference type="PROSITE" id="PS50005">
    <property type="entry name" value="TPR"/>
    <property type="match status" value="1"/>
</dbReference>
<feature type="repeat" description="TPR" evidence="3">
    <location>
        <begin position="69"/>
        <end position="102"/>
    </location>
</feature>
<dbReference type="AlphaFoldDB" id="A0A0F3KSU5"/>